<evidence type="ECO:0000313" key="2">
    <source>
        <dbReference type="EMBL" id="MZR13417.1"/>
    </source>
</evidence>
<evidence type="ECO:0000259" key="1">
    <source>
        <dbReference type="Pfam" id="PF01796"/>
    </source>
</evidence>
<organism evidence="2 3">
    <name type="scientific">Maritimibacter harenae</name>
    <dbReference type="NCBI Taxonomy" id="2606218"/>
    <lineage>
        <taxon>Bacteria</taxon>
        <taxon>Pseudomonadati</taxon>
        <taxon>Pseudomonadota</taxon>
        <taxon>Alphaproteobacteria</taxon>
        <taxon>Rhodobacterales</taxon>
        <taxon>Roseobacteraceae</taxon>
        <taxon>Maritimibacter</taxon>
    </lineage>
</organism>
<dbReference type="EMBL" id="WTUX01000012">
    <property type="protein sequence ID" value="MZR13417.1"/>
    <property type="molecule type" value="Genomic_DNA"/>
</dbReference>
<protein>
    <submittedName>
        <fullName evidence="2">DNA-binding protein</fullName>
    </submittedName>
</protein>
<dbReference type="InterPro" id="IPR052513">
    <property type="entry name" value="Thioester_dehydratase-like"/>
</dbReference>
<keyword evidence="2" id="KW-0238">DNA-binding</keyword>
<dbReference type="SUPFAM" id="SSF50249">
    <property type="entry name" value="Nucleic acid-binding proteins"/>
    <property type="match status" value="1"/>
</dbReference>
<feature type="domain" description="ChsH2 C-terminal OB-fold" evidence="1">
    <location>
        <begin position="50"/>
        <end position="101"/>
    </location>
</feature>
<dbReference type="Proteomes" id="UP000467322">
    <property type="component" value="Unassembled WGS sequence"/>
</dbReference>
<dbReference type="InterPro" id="IPR002878">
    <property type="entry name" value="ChsH2_C"/>
</dbReference>
<accession>A0A845M6Q9</accession>
<reference evidence="2 3" key="1">
    <citation type="submission" date="2019-12" db="EMBL/GenBank/DDBJ databases">
        <title>Maritimibacter sp. nov. sp. isolated from sea sand.</title>
        <authorList>
            <person name="Kim J."/>
            <person name="Jeong S.E."/>
            <person name="Jung H.S."/>
            <person name="Jeon C.O."/>
        </authorList>
    </citation>
    <scope>NUCLEOTIDE SEQUENCE [LARGE SCALE GENOMIC DNA]</scope>
    <source>
        <strain evidence="2 3">DP07</strain>
    </source>
</reference>
<proteinExistence type="predicted"/>
<dbReference type="PANTHER" id="PTHR34075:SF5">
    <property type="entry name" value="BLR3430 PROTEIN"/>
    <property type="match status" value="1"/>
</dbReference>
<dbReference type="InterPro" id="IPR012340">
    <property type="entry name" value="NA-bd_OB-fold"/>
</dbReference>
<sequence length="118" mass="13100">MKAIFEHVGEVFACGDVAFQHCTSCGSNQAFARPFCVVCQADTLDWRTATTGRVAAVTIMHRAPTPEWKSRLPYAIALIDLDDGPRIMSGCETELRVGDRVCLLPDGQYGLPYFMKER</sequence>
<gene>
    <name evidence="2" type="ORF">GQE99_10355</name>
</gene>
<dbReference type="RefSeq" id="WP_161351541.1">
    <property type="nucleotide sequence ID" value="NZ_WTUX01000012.1"/>
</dbReference>
<comment type="caution">
    <text evidence="2">The sequence shown here is derived from an EMBL/GenBank/DDBJ whole genome shotgun (WGS) entry which is preliminary data.</text>
</comment>
<dbReference type="GO" id="GO:0003677">
    <property type="term" value="F:DNA binding"/>
    <property type="evidence" value="ECO:0007669"/>
    <property type="project" value="UniProtKB-KW"/>
</dbReference>
<dbReference type="PANTHER" id="PTHR34075">
    <property type="entry name" value="BLR3430 PROTEIN"/>
    <property type="match status" value="1"/>
</dbReference>
<dbReference type="AlphaFoldDB" id="A0A845M6Q9"/>
<dbReference type="Pfam" id="PF01796">
    <property type="entry name" value="OB_ChsH2_C"/>
    <property type="match status" value="1"/>
</dbReference>
<keyword evidence="3" id="KW-1185">Reference proteome</keyword>
<name>A0A845M6Q9_9RHOB</name>
<evidence type="ECO:0000313" key="3">
    <source>
        <dbReference type="Proteomes" id="UP000467322"/>
    </source>
</evidence>